<dbReference type="OrthoDB" id="3926760at2759"/>
<evidence type="ECO:0000313" key="4">
    <source>
        <dbReference type="Proteomes" id="UP000027730"/>
    </source>
</evidence>
<feature type="region of interest" description="Disordered" evidence="1">
    <location>
        <begin position="467"/>
        <end position="507"/>
    </location>
</feature>
<accession>A0A074WC82</accession>
<protein>
    <submittedName>
        <fullName evidence="3">Uncharacterized protein</fullName>
    </submittedName>
</protein>
<evidence type="ECO:0000256" key="2">
    <source>
        <dbReference type="SAM" id="SignalP"/>
    </source>
</evidence>
<evidence type="ECO:0000256" key="1">
    <source>
        <dbReference type="SAM" id="MobiDB-lite"/>
    </source>
</evidence>
<feature type="compositionally biased region" description="Polar residues" evidence="1">
    <location>
        <begin position="98"/>
        <end position="108"/>
    </location>
</feature>
<dbReference type="Proteomes" id="UP000027730">
    <property type="component" value="Unassembled WGS sequence"/>
</dbReference>
<feature type="compositionally biased region" description="Basic and acidic residues" evidence="1">
    <location>
        <begin position="87"/>
        <end position="97"/>
    </location>
</feature>
<dbReference type="EMBL" id="KL584716">
    <property type="protein sequence ID" value="KEQ70725.1"/>
    <property type="molecule type" value="Genomic_DNA"/>
</dbReference>
<organism evidence="3 4">
    <name type="scientific">Aureobasidium namibiae CBS 147.97</name>
    <dbReference type="NCBI Taxonomy" id="1043004"/>
    <lineage>
        <taxon>Eukaryota</taxon>
        <taxon>Fungi</taxon>
        <taxon>Dikarya</taxon>
        <taxon>Ascomycota</taxon>
        <taxon>Pezizomycotina</taxon>
        <taxon>Dothideomycetes</taxon>
        <taxon>Dothideomycetidae</taxon>
        <taxon>Dothideales</taxon>
        <taxon>Saccotheciaceae</taxon>
        <taxon>Aureobasidium</taxon>
    </lineage>
</organism>
<dbReference type="AlphaFoldDB" id="A0A074WC82"/>
<dbReference type="HOGENOM" id="CLU_457097_0_0_1"/>
<feature type="compositionally biased region" description="Basic and acidic residues" evidence="1">
    <location>
        <begin position="113"/>
        <end position="148"/>
    </location>
</feature>
<feature type="region of interest" description="Disordered" evidence="1">
    <location>
        <begin position="80"/>
        <end position="199"/>
    </location>
</feature>
<feature type="signal peptide" evidence="2">
    <location>
        <begin position="1"/>
        <end position="22"/>
    </location>
</feature>
<sequence length="507" mass="55308">MPAPLAKGILISLSILAAVGIAVYENPQVKEWVEEQRRKIIEFLGTFGDQLDPQSRRQAEAFAYEGRLPTPSRDEAAGMANAVARATGRETTDDSITRRNTTSQTPQSPDEAEERRRLGREYLAKRNQEMLDLREKQKMRRSTSELSEKTPPSPTFDQMVNVDGSLKSDKKDTLEESGYFNEKTLELPSVPTDEPKSLASTRIQEPPLLVAAFNNGSRYASPFGDEFELSGTLDSRSPTPKPPVPPKIAIDDTNTICGLSITPKESSARQIPISGHDDSIPANLSYEEQLVRAMSISLAESEEAARRTRLLEQEQRDKDFAAAVAASLADVETTRQKEQQQQQQQHSEQLINLTPDPPVSVPVTSELSDDELYTVSPRPQPRRVIPVALGSMVMPAAYDPVHEAAAATLHPQTPLPLHTPTTATFSSPEFERDAISLSSASSSTTTDDFASAPASVAASEMSLIDFGEVESVDSGDESEPDGVLTPGSWTDVGSDVGSEDQEHHRLG</sequence>
<keyword evidence="2" id="KW-0732">Signal</keyword>
<evidence type="ECO:0000313" key="3">
    <source>
        <dbReference type="EMBL" id="KEQ70725.1"/>
    </source>
</evidence>
<keyword evidence="4" id="KW-1185">Reference proteome</keyword>
<name>A0A074WC82_9PEZI</name>
<feature type="region of interest" description="Disordered" evidence="1">
    <location>
        <begin position="331"/>
        <end position="377"/>
    </location>
</feature>
<feature type="compositionally biased region" description="Acidic residues" evidence="1">
    <location>
        <begin position="467"/>
        <end position="480"/>
    </location>
</feature>
<dbReference type="RefSeq" id="XP_013424987.1">
    <property type="nucleotide sequence ID" value="XM_013569533.1"/>
</dbReference>
<dbReference type="GeneID" id="25415585"/>
<gene>
    <name evidence="3" type="ORF">M436DRAFT_75048</name>
</gene>
<feature type="chain" id="PRO_5001702321" evidence="2">
    <location>
        <begin position="23"/>
        <end position="507"/>
    </location>
</feature>
<reference evidence="3 4" key="1">
    <citation type="journal article" date="2014" name="BMC Genomics">
        <title>Genome sequencing of four Aureobasidium pullulans varieties: biotechnological potential, stress tolerance, and description of new species.</title>
        <authorList>
            <person name="Gostin Ar C."/>
            <person name="Ohm R.A."/>
            <person name="Kogej T."/>
            <person name="Sonjak S."/>
            <person name="Turk M."/>
            <person name="Zajc J."/>
            <person name="Zalar P."/>
            <person name="Grube M."/>
            <person name="Sun H."/>
            <person name="Han J."/>
            <person name="Sharma A."/>
            <person name="Chiniquy J."/>
            <person name="Ngan C.Y."/>
            <person name="Lipzen A."/>
            <person name="Barry K."/>
            <person name="Grigoriev I.V."/>
            <person name="Gunde-Cimerman N."/>
        </authorList>
    </citation>
    <scope>NUCLEOTIDE SEQUENCE [LARGE SCALE GENOMIC DNA]</scope>
    <source>
        <strain evidence="3 4">CBS 147.97</strain>
    </source>
</reference>
<dbReference type="STRING" id="1043004.A0A074WC82"/>
<proteinExistence type="predicted"/>